<keyword evidence="2" id="KW-0012">Acyltransferase</keyword>
<dbReference type="EC" id="2.3.1.-" evidence="2"/>
<dbReference type="PROSITE" id="PS51729">
    <property type="entry name" value="GNAT_YJDJ"/>
    <property type="match status" value="1"/>
</dbReference>
<proteinExistence type="predicted"/>
<accession>A0ABW5PLF5</accession>
<dbReference type="SUPFAM" id="SSF55729">
    <property type="entry name" value="Acyl-CoA N-acyltransferases (Nat)"/>
    <property type="match status" value="1"/>
</dbReference>
<dbReference type="RefSeq" id="WP_377607180.1">
    <property type="nucleotide sequence ID" value="NZ_JBHUME010000019.1"/>
</dbReference>
<dbReference type="PANTHER" id="PTHR31435:SF10">
    <property type="entry name" value="BSR4717 PROTEIN"/>
    <property type="match status" value="1"/>
</dbReference>
<dbReference type="CDD" id="cd04301">
    <property type="entry name" value="NAT_SF"/>
    <property type="match status" value="1"/>
</dbReference>
<dbReference type="InterPro" id="IPR045057">
    <property type="entry name" value="Gcn5-rel_NAT"/>
</dbReference>
<dbReference type="PANTHER" id="PTHR31435">
    <property type="entry name" value="PROTEIN NATD1"/>
    <property type="match status" value="1"/>
</dbReference>
<dbReference type="InterPro" id="IPR031165">
    <property type="entry name" value="GNAT_YJDJ"/>
</dbReference>
<dbReference type="Gene3D" id="3.40.630.30">
    <property type="match status" value="1"/>
</dbReference>
<evidence type="ECO:0000313" key="3">
    <source>
        <dbReference type="Proteomes" id="UP001597541"/>
    </source>
</evidence>
<organism evidence="2 3">
    <name type="scientific">Paenibacillus gansuensis</name>
    <dbReference type="NCBI Taxonomy" id="306542"/>
    <lineage>
        <taxon>Bacteria</taxon>
        <taxon>Bacillati</taxon>
        <taxon>Bacillota</taxon>
        <taxon>Bacilli</taxon>
        <taxon>Bacillales</taxon>
        <taxon>Paenibacillaceae</taxon>
        <taxon>Paenibacillus</taxon>
    </lineage>
</organism>
<dbReference type="EMBL" id="JBHUME010000019">
    <property type="protein sequence ID" value="MFD2615364.1"/>
    <property type="molecule type" value="Genomic_DNA"/>
</dbReference>
<dbReference type="GO" id="GO:0016746">
    <property type="term" value="F:acyltransferase activity"/>
    <property type="evidence" value="ECO:0007669"/>
    <property type="project" value="UniProtKB-KW"/>
</dbReference>
<evidence type="ECO:0000313" key="2">
    <source>
        <dbReference type="EMBL" id="MFD2615364.1"/>
    </source>
</evidence>
<dbReference type="InterPro" id="IPR016181">
    <property type="entry name" value="Acyl_CoA_acyltransferase"/>
</dbReference>
<name>A0ABW5PLF5_9BACL</name>
<keyword evidence="3" id="KW-1185">Reference proteome</keyword>
<comment type="caution">
    <text evidence="2">The sequence shown here is derived from an EMBL/GenBank/DDBJ whole genome shotgun (WGS) entry which is preliminary data.</text>
</comment>
<gene>
    <name evidence="2" type="ORF">ACFSUF_23455</name>
</gene>
<evidence type="ECO:0000259" key="1">
    <source>
        <dbReference type="PROSITE" id="PS51729"/>
    </source>
</evidence>
<dbReference type="Proteomes" id="UP001597541">
    <property type="component" value="Unassembled WGS sequence"/>
</dbReference>
<protein>
    <submittedName>
        <fullName evidence="2">GNAT family N-acetyltransferase</fullName>
        <ecNumber evidence="2">2.3.1.-</ecNumber>
    </submittedName>
</protein>
<reference evidence="3" key="1">
    <citation type="journal article" date="2019" name="Int. J. Syst. Evol. Microbiol.">
        <title>The Global Catalogue of Microorganisms (GCM) 10K type strain sequencing project: providing services to taxonomists for standard genome sequencing and annotation.</title>
        <authorList>
            <consortium name="The Broad Institute Genomics Platform"/>
            <consortium name="The Broad Institute Genome Sequencing Center for Infectious Disease"/>
            <person name="Wu L."/>
            <person name="Ma J."/>
        </authorList>
    </citation>
    <scope>NUCLEOTIDE SEQUENCE [LARGE SCALE GENOMIC DNA]</scope>
    <source>
        <strain evidence="3">KCTC 3950</strain>
    </source>
</reference>
<keyword evidence="2" id="KW-0808">Transferase</keyword>
<feature type="domain" description="N-acetyltransferase" evidence="1">
    <location>
        <begin position="3"/>
        <end position="89"/>
    </location>
</feature>
<dbReference type="Pfam" id="PF14542">
    <property type="entry name" value="Acetyltransf_CG"/>
    <property type="match status" value="1"/>
</dbReference>
<sequence length="90" mass="10457">MLELKQDSNTFYLGEPDHKEAEIHYVRREGKLIVDHTFVAESLRGRKIGDALVRRMVEFAREEQAVLVPLCPFAKKVIERTPEYQDIASK</sequence>